<organism evidence="4 5">
    <name type="scientific">Candidatus Ornithomonoglobus merdipullorum</name>
    <dbReference type="NCBI Taxonomy" id="2840895"/>
    <lineage>
        <taxon>Bacteria</taxon>
        <taxon>Bacillati</taxon>
        <taxon>Bacillota</taxon>
        <taxon>Clostridia</taxon>
        <taxon>Candidatus Ornithomonoglobus</taxon>
    </lineage>
</organism>
<feature type="domain" description="Peptidase M56" evidence="3">
    <location>
        <begin position="9"/>
        <end position="271"/>
    </location>
</feature>
<dbReference type="InterPro" id="IPR008756">
    <property type="entry name" value="Peptidase_M56"/>
</dbReference>
<evidence type="ECO:0000256" key="2">
    <source>
        <dbReference type="SAM" id="Phobius"/>
    </source>
</evidence>
<dbReference type="EMBL" id="DVNB01000049">
    <property type="protein sequence ID" value="HIU57084.1"/>
    <property type="molecule type" value="Genomic_DNA"/>
</dbReference>
<reference evidence="4" key="1">
    <citation type="submission" date="2020-10" db="EMBL/GenBank/DDBJ databases">
        <authorList>
            <person name="Gilroy R."/>
        </authorList>
    </citation>
    <scope>NUCLEOTIDE SEQUENCE</scope>
    <source>
        <strain evidence="4">USAMLcec3-3695</strain>
    </source>
</reference>
<keyword evidence="2" id="KW-0812">Transmembrane</keyword>
<sequence>MNSTIYSLFVAMALRVTVITAFVMLIKAIFRQKLSAAAHCAVWIIPAVQVVFCIGNVSIPTKASIYNVVGEVAVSAGAAVAPQAAHIDVKNIIALVYCIGIVVLALWYLTVFVVHRVRMSRLERITDEVTLGILRELISELSIRENITLRQGKTAQTLGRTVILPDGYTPDEQRQILLHELCHYRNRDNAKLVTAAAMMCLNWFNPFMWLSFRRFRADVEMYCDDNVMKLTNSRKGYAMVLVKTATKHAMFIPGATGVSGGKHEVTRRVKRIVSWKKKKPVWLAAAVCACITVSCLCLTDAVSTAVENNVDAAATPEPVEVVPAIIDAAQSIAEPEPTEPQAEPESEPQSDTVRESEPPRSDASDADAAAGQISAAESEGDPVRSTVSEQSVPVVPDTVSSQSIQAEVSEPERQGGAAGASASYGSIEMPSEPETYTEDTSEQPPADETEDIYSSLGEPESVSANGNKETYSLDDGRTAVLHYDDGELETGYIINSGSEESGETEAAE</sequence>
<dbReference type="CDD" id="cd07341">
    <property type="entry name" value="M56_BlaR1_MecR1_like"/>
    <property type="match status" value="1"/>
</dbReference>
<feature type="transmembrane region" description="Helical" evidence="2">
    <location>
        <begin position="6"/>
        <end position="26"/>
    </location>
</feature>
<dbReference type="PANTHER" id="PTHR34978">
    <property type="entry name" value="POSSIBLE SENSOR-TRANSDUCER PROTEIN BLAR"/>
    <property type="match status" value="1"/>
</dbReference>
<feature type="transmembrane region" description="Helical" evidence="2">
    <location>
        <begin position="92"/>
        <end position="114"/>
    </location>
</feature>
<gene>
    <name evidence="4" type="ORF">IAA61_04635</name>
</gene>
<evidence type="ECO:0000313" key="4">
    <source>
        <dbReference type="EMBL" id="HIU57084.1"/>
    </source>
</evidence>
<name>A0A9D1MBD3_9FIRM</name>
<evidence type="ECO:0000259" key="3">
    <source>
        <dbReference type="Pfam" id="PF05569"/>
    </source>
</evidence>
<feature type="compositionally biased region" description="Basic and acidic residues" evidence="1">
    <location>
        <begin position="352"/>
        <end position="363"/>
    </location>
</feature>
<accession>A0A9D1MBD3</accession>
<feature type="compositionally biased region" description="Low complexity" evidence="1">
    <location>
        <begin position="366"/>
        <end position="376"/>
    </location>
</feature>
<dbReference type="Proteomes" id="UP000824109">
    <property type="component" value="Unassembled WGS sequence"/>
</dbReference>
<protein>
    <recommendedName>
        <fullName evidence="3">Peptidase M56 domain-containing protein</fullName>
    </recommendedName>
</protein>
<dbReference type="InterPro" id="IPR052173">
    <property type="entry name" value="Beta-lactam_resp_regulator"/>
</dbReference>
<evidence type="ECO:0000256" key="1">
    <source>
        <dbReference type="SAM" id="MobiDB-lite"/>
    </source>
</evidence>
<comment type="caution">
    <text evidence="4">The sequence shown here is derived from an EMBL/GenBank/DDBJ whole genome shotgun (WGS) entry which is preliminary data.</text>
</comment>
<dbReference type="AlphaFoldDB" id="A0A9D1MBD3"/>
<dbReference type="Pfam" id="PF05569">
    <property type="entry name" value="Peptidase_M56"/>
    <property type="match status" value="1"/>
</dbReference>
<proteinExistence type="predicted"/>
<feature type="region of interest" description="Disordered" evidence="1">
    <location>
        <begin position="334"/>
        <end position="473"/>
    </location>
</feature>
<evidence type="ECO:0000313" key="5">
    <source>
        <dbReference type="Proteomes" id="UP000824109"/>
    </source>
</evidence>
<reference evidence="4" key="2">
    <citation type="journal article" date="2021" name="PeerJ">
        <title>Extensive microbial diversity within the chicken gut microbiome revealed by metagenomics and culture.</title>
        <authorList>
            <person name="Gilroy R."/>
            <person name="Ravi A."/>
            <person name="Getino M."/>
            <person name="Pursley I."/>
            <person name="Horton D.L."/>
            <person name="Alikhan N.F."/>
            <person name="Baker D."/>
            <person name="Gharbi K."/>
            <person name="Hall N."/>
            <person name="Watson M."/>
            <person name="Adriaenssens E.M."/>
            <person name="Foster-Nyarko E."/>
            <person name="Jarju S."/>
            <person name="Secka A."/>
            <person name="Antonio M."/>
            <person name="Oren A."/>
            <person name="Chaudhuri R.R."/>
            <person name="La Ragione R."/>
            <person name="Hildebrand F."/>
            <person name="Pallen M.J."/>
        </authorList>
    </citation>
    <scope>NUCLEOTIDE SEQUENCE</scope>
    <source>
        <strain evidence="4">USAMLcec3-3695</strain>
    </source>
</reference>
<keyword evidence="2" id="KW-1133">Transmembrane helix</keyword>
<feature type="transmembrane region" description="Helical" evidence="2">
    <location>
        <begin position="38"/>
        <end position="59"/>
    </location>
</feature>
<feature type="compositionally biased region" description="Acidic residues" evidence="1">
    <location>
        <begin position="435"/>
        <end position="451"/>
    </location>
</feature>
<dbReference type="PANTHER" id="PTHR34978:SF3">
    <property type="entry name" value="SLR0241 PROTEIN"/>
    <property type="match status" value="1"/>
</dbReference>
<keyword evidence="2" id="KW-0472">Membrane</keyword>